<dbReference type="PANTHER" id="PTHR47505:SF1">
    <property type="entry name" value="DNA UTILIZATION PROTEIN YHGH"/>
    <property type="match status" value="1"/>
</dbReference>
<accession>A0A512HW61</accession>
<dbReference type="PANTHER" id="PTHR47505">
    <property type="entry name" value="DNA UTILIZATION PROTEIN YHGH"/>
    <property type="match status" value="1"/>
</dbReference>
<dbReference type="InterPro" id="IPR051910">
    <property type="entry name" value="ComF/GntX_DNA_util-trans"/>
</dbReference>
<dbReference type="SUPFAM" id="SSF53271">
    <property type="entry name" value="PRTase-like"/>
    <property type="match status" value="1"/>
</dbReference>
<evidence type="ECO:0000313" key="3">
    <source>
        <dbReference type="EMBL" id="GEO89686.1"/>
    </source>
</evidence>
<evidence type="ECO:0000259" key="2">
    <source>
        <dbReference type="Pfam" id="PF00156"/>
    </source>
</evidence>
<dbReference type="Gene3D" id="3.40.50.2020">
    <property type="match status" value="1"/>
</dbReference>
<gene>
    <name evidence="3" type="ORF">AFL01nite_20130</name>
</gene>
<feature type="domain" description="Phosphoribosyltransferase" evidence="2">
    <location>
        <begin position="174"/>
        <end position="218"/>
    </location>
</feature>
<comment type="caution">
    <text evidence="3">The sequence shown here is derived from an EMBL/GenBank/DDBJ whole genome shotgun (WGS) entry which is preliminary data.</text>
</comment>
<dbReference type="Pfam" id="PF00156">
    <property type="entry name" value="Pribosyltran"/>
    <property type="match status" value="1"/>
</dbReference>
<name>A0A512HW61_9ACTN</name>
<comment type="similarity">
    <text evidence="1">Belongs to the ComF/GntX family.</text>
</comment>
<dbReference type="AlphaFoldDB" id="A0A512HW61"/>
<evidence type="ECO:0000256" key="1">
    <source>
        <dbReference type="ARBA" id="ARBA00008007"/>
    </source>
</evidence>
<dbReference type="Proteomes" id="UP000321769">
    <property type="component" value="Unassembled WGS sequence"/>
</dbReference>
<dbReference type="InterPro" id="IPR029057">
    <property type="entry name" value="PRTase-like"/>
</dbReference>
<reference evidence="3 4" key="1">
    <citation type="submission" date="2019-07" db="EMBL/GenBank/DDBJ databases">
        <title>Whole genome shotgun sequence of Aeromicrobium flavum NBRC 107625.</title>
        <authorList>
            <person name="Hosoyama A."/>
            <person name="Uohara A."/>
            <person name="Ohji S."/>
            <person name="Ichikawa N."/>
        </authorList>
    </citation>
    <scope>NUCLEOTIDE SEQUENCE [LARGE SCALE GENOMIC DNA]</scope>
    <source>
        <strain evidence="3 4">NBRC 107625</strain>
    </source>
</reference>
<protein>
    <recommendedName>
        <fullName evidence="2">Phosphoribosyltransferase domain-containing protein</fullName>
    </recommendedName>
</protein>
<dbReference type="InterPro" id="IPR000836">
    <property type="entry name" value="PRTase_dom"/>
</dbReference>
<keyword evidence="4" id="KW-1185">Reference proteome</keyword>
<dbReference type="OrthoDB" id="5244859at2"/>
<evidence type="ECO:0000313" key="4">
    <source>
        <dbReference type="Proteomes" id="UP000321769"/>
    </source>
</evidence>
<proteinExistence type="inferred from homology"/>
<dbReference type="RefSeq" id="WP_146827559.1">
    <property type="nucleotide sequence ID" value="NZ_BAAAYQ010000001.1"/>
</dbReference>
<organism evidence="3 4">
    <name type="scientific">Aeromicrobium flavum</name>
    <dbReference type="NCBI Taxonomy" id="416568"/>
    <lineage>
        <taxon>Bacteria</taxon>
        <taxon>Bacillati</taxon>
        <taxon>Actinomycetota</taxon>
        <taxon>Actinomycetes</taxon>
        <taxon>Propionibacteriales</taxon>
        <taxon>Nocardioidaceae</taxon>
        <taxon>Aeromicrobium</taxon>
    </lineage>
</organism>
<sequence>MRGWWQAAADLVLGACCPLCGGPGLRPCRPCAATIAPEPLVQHVGDLPVAVAGLHEGPRRDALLTWKVGGAATLDEVMAHHLAAAVLTLIGDGSSVTLVPVPSTRRSRRERGRDLVSDLATATARRLAVVGVDARVRPVLRLVRQPRDQHALGREERAHNLAGSMRCAAFPTGPVVVVDDVLTTGSTLAEAVRALSAEGAMEILGAATLVAAVEGCPPVASPPTHGLRSKQAERFRALAVEQGVGHGNRGHRTQQ</sequence>
<dbReference type="EMBL" id="BJZQ01000009">
    <property type="protein sequence ID" value="GEO89686.1"/>
    <property type="molecule type" value="Genomic_DNA"/>
</dbReference>